<dbReference type="Gene3D" id="2.60.120.10">
    <property type="entry name" value="Jelly Rolls"/>
    <property type="match status" value="1"/>
</dbReference>
<dbReference type="InterPro" id="IPR011051">
    <property type="entry name" value="RmlC_Cupin_sf"/>
</dbReference>
<keyword evidence="4" id="KW-1185">Reference proteome</keyword>
<organism evidence="3 4">
    <name type="scientific">Mucilaginibacter gracilis</name>
    <dbReference type="NCBI Taxonomy" id="423350"/>
    <lineage>
        <taxon>Bacteria</taxon>
        <taxon>Pseudomonadati</taxon>
        <taxon>Bacteroidota</taxon>
        <taxon>Sphingobacteriia</taxon>
        <taxon>Sphingobacteriales</taxon>
        <taxon>Sphingobacteriaceae</taxon>
        <taxon>Mucilaginibacter</taxon>
    </lineage>
</organism>
<reference evidence="3 4" key="1">
    <citation type="submission" date="2018-10" db="EMBL/GenBank/DDBJ databases">
        <title>Genomic Encyclopedia of Archaeal and Bacterial Type Strains, Phase II (KMG-II): from individual species to whole genera.</title>
        <authorList>
            <person name="Goeker M."/>
        </authorList>
    </citation>
    <scope>NUCLEOTIDE SEQUENCE [LARGE SCALE GENOMIC DNA]</scope>
    <source>
        <strain evidence="3 4">DSM 18602</strain>
    </source>
</reference>
<accession>A0A495J897</accession>
<dbReference type="RefSeq" id="WP_121200447.1">
    <property type="nucleotide sequence ID" value="NZ_RBKU01000001.1"/>
</dbReference>
<dbReference type="PANTHER" id="PTHR43346:SF1">
    <property type="entry name" value="QUERCETIN 2,3-DIOXYGENASE-RELATED"/>
    <property type="match status" value="1"/>
</dbReference>
<dbReference type="SUPFAM" id="SSF51182">
    <property type="entry name" value="RmlC-like cupins"/>
    <property type="match status" value="1"/>
</dbReference>
<keyword evidence="1" id="KW-0732">Signal</keyword>
<proteinExistence type="predicted"/>
<dbReference type="GO" id="GO:0016853">
    <property type="term" value="F:isomerase activity"/>
    <property type="evidence" value="ECO:0007669"/>
    <property type="project" value="UniProtKB-KW"/>
</dbReference>
<protein>
    <submittedName>
        <fullName evidence="3">Mannose-6-phosphate isomerase-like protein (Cupin superfamily)</fullName>
    </submittedName>
</protein>
<evidence type="ECO:0000313" key="3">
    <source>
        <dbReference type="EMBL" id="RKR84668.1"/>
    </source>
</evidence>
<sequence length="179" mass="19830">MKKILFPIALLTATLVFANGLRAAGRPSGPMLVTDTIQKAKQTQKTQMKGFKTDIQKDATENKNFRKVLYTAKHLQLVLMSLKPGEEIGSETHAKSDQFFRFEGGSGICIINSTTYIVKDGDVIIVPAGSKHNVINTDAHKDLKLYTIYAIPQHKDGIIRATKKDAEQHEAKFDGKTTE</sequence>
<dbReference type="Pfam" id="PF07883">
    <property type="entry name" value="Cupin_2"/>
    <property type="match status" value="1"/>
</dbReference>
<name>A0A495J897_9SPHI</name>
<dbReference type="AlphaFoldDB" id="A0A495J897"/>
<feature type="chain" id="PRO_5019771434" evidence="1">
    <location>
        <begin position="19"/>
        <end position="179"/>
    </location>
</feature>
<feature type="domain" description="Cupin type-2" evidence="2">
    <location>
        <begin position="79"/>
        <end position="149"/>
    </location>
</feature>
<dbReference type="PANTHER" id="PTHR43346">
    <property type="entry name" value="LIGAND BINDING DOMAIN PROTEIN, PUTATIVE (AFU_ORTHOLOGUE AFUA_6G14370)-RELATED"/>
    <property type="match status" value="1"/>
</dbReference>
<keyword evidence="3" id="KW-0413">Isomerase</keyword>
<evidence type="ECO:0000259" key="2">
    <source>
        <dbReference type="Pfam" id="PF07883"/>
    </source>
</evidence>
<dbReference type="CDD" id="cd02223">
    <property type="entry name" value="cupin_Bh2720-like"/>
    <property type="match status" value="1"/>
</dbReference>
<comment type="caution">
    <text evidence="3">The sequence shown here is derived from an EMBL/GenBank/DDBJ whole genome shotgun (WGS) entry which is preliminary data.</text>
</comment>
<dbReference type="OrthoDB" id="3231985at2"/>
<feature type="signal peptide" evidence="1">
    <location>
        <begin position="1"/>
        <end position="18"/>
    </location>
</feature>
<dbReference type="InterPro" id="IPR013096">
    <property type="entry name" value="Cupin_2"/>
</dbReference>
<evidence type="ECO:0000256" key="1">
    <source>
        <dbReference type="SAM" id="SignalP"/>
    </source>
</evidence>
<dbReference type="InterPro" id="IPR052538">
    <property type="entry name" value="Flavonoid_dioxygenase-like"/>
</dbReference>
<dbReference type="Proteomes" id="UP000268007">
    <property type="component" value="Unassembled WGS sequence"/>
</dbReference>
<dbReference type="InterPro" id="IPR014710">
    <property type="entry name" value="RmlC-like_jellyroll"/>
</dbReference>
<dbReference type="EMBL" id="RBKU01000001">
    <property type="protein sequence ID" value="RKR84668.1"/>
    <property type="molecule type" value="Genomic_DNA"/>
</dbReference>
<gene>
    <name evidence="3" type="ORF">BDD43_4918</name>
</gene>
<evidence type="ECO:0000313" key="4">
    <source>
        <dbReference type="Proteomes" id="UP000268007"/>
    </source>
</evidence>